<dbReference type="EMBL" id="JAFHLR010000020">
    <property type="protein sequence ID" value="KAG5480382.1"/>
    <property type="molecule type" value="Genomic_DNA"/>
</dbReference>
<reference evidence="2 3" key="1">
    <citation type="submission" date="2021-02" db="EMBL/GenBank/DDBJ databases">
        <title>Leishmania (Mundinia) orientalis Genome sequencing and assembly.</title>
        <authorList>
            <person name="Almutairi H."/>
            <person name="Gatherer D."/>
        </authorList>
    </citation>
    <scope>NUCLEOTIDE SEQUENCE [LARGE SCALE GENOMIC DNA]</scope>
    <source>
        <strain evidence="2">LSCM4</strain>
    </source>
</reference>
<feature type="compositionally biased region" description="Polar residues" evidence="1">
    <location>
        <begin position="879"/>
        <end position="890"/>
    </location>
</feature>
<dbReference type="GeneID" id="92362007"/>
<feature type="compositionally biased region" description="Basic and acidic residues" evidence="1">
    <location>
        <begin position="627"/>
        <end position="637"/>
    </location>
</feature>
<feature type="compositionally biased region" description="Basic and acidic residues" evidence="1">
    <location>
        <begin position="131"/>
        <end position="140"/>
    </location>
</feature>
<feature type="region of interest" description="Disordered" evidence="1">
    <location>
        <begin position="676"/>
        <end position="710"/>
    </location>
</feature>
<dbReference type="AlphaFoldDB" id="A0A836KP73"/>
<protein>
    <submittedName>
        <fullName evidence="2">Uncharacterized protein</fullName>
    </submittedName>
</protein>
<feature type="region of interest" description="Disordered" evidence="1">
    <location>
        <begin position="131"/>
        <end position="185"/>
    </location>
</feature>
<name>A0A836KP73_9TRYP</name>
<sequence length="1050" mass="113174">MGAAPSREAKPTIRSLRYGNHEIGLIPITRAYFNDQNPQLRQQFIRVRNDPNVRYSHTRLRGYSMAELPPASYTEADLEALLDTVEGSLFETNEEMLDAGALPVPIISMAHLQHLLQCDGEADLHDPTLEKELEESDKRSQPPTSVEPFFLGAVGTPSVPSRNGVNFGDLTSPQNPYPPRETTSWLRSTSLSLRASSSDDADNNSSLHPASTISATVSLNAAASHMLLPPSTPEPPPQAEKTAKVPSAEDCAIDWFLRLKGFLQAHHRRVDESCCPSGSTACSDRGQWPCLSQLYRSEEYLRFKRAVRPVPCAVLFIYINNREEHDCFTFQGHRVNVIGSFDMRSHDDDRDDFTPTLQIRKAILKAAGDRTLERVLALSTKYYLDSFTEIVLQQLQRRPAAELLAGLGEEARSLLCELPSTAPVGSSEGCTSMYEPVSIARALFYERITKLPLVVSSPFNNYPSLKFIYDFTSLTHSIENSQFVRPGDLRLCTYEREKGERGIIFLFHGRALALSWLWATTQTQTSTVRESWAQYTLCEHTQSRERRVQHWLATDSRAKTLLGDLAITTCFEQHLEHLHSEIVRARSTPTDDAASWSDAQELSHDMKLYRIFLSPLCGPLLTTVKTAKPEKPKDRGNSKRLSAASSAPTTVEGSKASTSSCSRAASDLRWMMMSPSASALPSNGRNCMQGRGKKSPSTPLAGLSTSGRTLSNSNFSTSAATVGGGSSNSTPLYMSGTAHGTFLHPHPPPPPSLNGDGAARVAMSRGFAAPAAFGGQAAPMAGVNGPTPIYFTDSLHLLSQAVPQLSEPQQPGCFSPMLMTSPSAGLPFNLPSTPWSLHPFLQSPQSIAGPPNQPSTAASTSYVVQVSSNGMQTLMPITFASTPTSNTPSGCCQADVPKPSNTNAQSAPQRPLMPPPFSATMTVASGKGDTSSLSSSHQSSGSKGTPYAGAPTHNAVTTPSSHPTPSLDGAAVASYPHIGDIFAIGHGGAPIATAPHSMSPPQTTAPVFATMQPSSAQLASNPTLCFATHQAYVPIGYFSTSVPGSPHMPK</sequence>
<dbReference type="RefSeq" id="XP_067063713.1">
    <property type="nucleotide sequence ID" value="XM_067208073.1"/>
</dbReference>
<proteinExistence type="predicted"/>
<feature type="compositionally biased region" description="Polar residues" evidence="1">
    <location>
        <begin position="158"/>
        <end position="174"/>
    </location>
</feature>
<dbReference type="Proteomes" id="UP000674143">
    <property type="component" value="Chromosome 20"/>
</dbReference>
<evidence type="ECO:0000313" key="3">
    <source>
        <dbReference type="Proteomes" id="UP000674143"/>
    </source>
</evidence>
<feature type="compositionally biased region" description="Polar residues" evidence="1">
    <location>
        <begin position="954"/>
        <end position="964"/>
    </location>
</feature>
<dbReference type="KEGG" id="loi:92362007"/>
<feature type="region of interest" description="Disordered" evidence="1">
    <location>
        <begin position="841"/>
        <end position="860"/>
    </location>
</feature>
<dbReference type="PANTHER" id="PTHR35614:SF5">
    <property type="entry name" value="SPRY DOMAIN-CONTAINING PROTEIN"/>
    <property type="match status" value="1"/>
</dbReference>
<dbReference type="PANTHER" id="PTHR35614">
    <property type="match status" value="1"/>
</dbReference>
<feature type="region of interest" description="Disordered" evidence="1">
    <location>
        <begin position="878"/>
        <end position="971"/>
    </location>
</feature>
<evidence type="ECO:0000256" key="1">
    <source>
        <dbReference type="SAM" id="MobiDB-lite"/>
    </source>
</evidence>
<feature type="compositionally biased region" description="Polar residues" evidence="1">
    <location>
        <begin position="695"/>
        <end position="710"/>
    </location>
</feature>
<gene>
    <name evidence="2" type="ORF">LSCM4_06148</name>
</gene>
<accession>A0A836KP73</accession>
<comment type="caution">
    <text evidence="2">The sequence shown here is derived from an EMBL/GenBank/DDBJ whole genome shotgun (WGS) entry which is preliminary data.</text>
</comment>
<feature type="compositionally biased region" description="Polar residues" evidence="1">
    <location>
        <begin position="899"/>
        <end position="908"/>
    </location>
</feature>
<feature type="compositionally biased region" description="Polar residues" evidence="1">
    <location>
        <begin position="639"/>
        <end position="660"/>
    </location>
</feature>
<keyword evidence="3" id="KW-1185">Reference proteome</keyword>
<feature type="compositionally biased region" description="Low complexity" evidence="1">
    <location>
        <begin position="931"/>
        <end position="942"/>
    </location>
</feature>
<evidence type="ECO:0000313" key="2">
    <source>
        <dbReference type="EMBL" id="KAG5480382.1"/>
    </source>
</evidence>
<organism evidence="2 3">
    <name type="scientific">Leishmania orientalis</name>
    <dbReference type="NCBI Taxonomy" id="2249476"/>
    <lineage>
        <taxon>Eukaryota</taxon>
        <taxon>Discoba</taxon>
        <taxon>Euglenozoa</taxon>
        <taxon>Kinetoplastea</taxon>
        <taxon>Metakinetoplastina</taxon>
        <taxon>Trypanosomatida</taxon>
        <taxon>Trypanosomatidae</taxon>
        <taxon>Leishmaniinae</taxon>
        <taxon>Leishmania</taxon>
    </lineage>
</organism>
<feature type="region of interest" description="Disordered" evidence="1">
    <location>
        <begin position="627"/>
        <end position="660"/>
    </location>
</feature>